<evidence type="ECO:0000313" key="3">
    <source>
        <dbReference type="Proteomes" id="UP000656548"/>
    </source>
</evidence>
<dbReference type="Gene3D" id="1.10.260.40">
    <property type="entry name" value="lambda repressor-like DNA-binding domains"/>
    <property type="match status" value="1"/>
</dbReference>
<dbReference type="Pfam" id="PF19054">
    <property type="entry name" value="DUF5753"/>
    <property type="match status" value="1"/>
</dbReference>
<feature type="domain" description="HTH cro/C1-type" evidence="1">
    <location>
        <begin position="16"/>
        <end position="71"/>
    </location>
</feature>
<proteinExistence type="predicted"/>
<keyword evidence="3" id="KW-1185">Reference proteome</keyword>
<dbReference type="SUPFAM" id="SSF47413">
    <property type="entry name" value="lambda repressor-like DNA-binding domains"/>
    <property type="match status" value="1"/>
</dbReference>
<gene>
    <name evidence="2" type="ORF">H4W30_007637</name>
</gene>
<evidence type="ECO:0000259" key="1">
    <source>
        <dbReference type="PROSITE" id="PS50943"/>
    </source>
</evidence>
<protein>
    <submittedName>
        <fullName evidence="2">Transcriptional regulator with XRE-family HTH domain</fullName>
    </submittedName>
</protein>
<dbReference type="RefSeq" id="WP_192747111.1">
    <property type="nucleotide sequence ID" value="NZ_JADBEJ010000007.1"/>
</dbReference>
<dbReference type="InterPro" id="IPR001387">
    <property type="entry name" value="Cro/C1-type_HTH"/>
</dbReference>
<name>A0ABR9LKE7_9PSEU</name>
<dbReference type="InterPro" id="IPR043917">
    <property type="entry name" value="DUF5753"/>
</dbReference>
<dbReference type="CDD" id="cd00093">
    <property type="entry name" value="HTH_XRE"/>
    <property type="match status" value="1"/>
</dbReference>
<dbReference type="InterPro" id="IPR010982">
    <property type="entry name" value="Lambda_DNA-bd_dom_sf"/>
</dbReference>
<evidence type="ECO:0000313" key="2">
    <source>
        <dbReference type="EMBL" id="MBE1580556.1"/>
    </source>
</evidence>
<reference evidence="2 3" key="1">
    <citation type="submission" date="2020-10" db="EMBL/GenBank/DDBJ databases">
        <title>Sequencing the genomes of 1000 actinobacteria strains.</title>
        <authorList>
            <person name="Klenk H.-P."/>
        </authorList>
    </citation>
    <scope>NUCLEOTIDE SEQUENCE [LARGE SCALE GENOMIC DNA]</scope>
    <source>
        <strain evidence="2 3">DSM 46661</strain>
    </source>
</reference>
<dbReference type="EMBL" id="JADBEJ010000007">
    <property type="protein sequence ID" value="MBE1580556.1"/>
    <property type="molecule type" value="Genomic_DNA"/>
</dbReference>
<dbReference type="PROSITE" id="PS50943">
    <property type="entry name" value="HTH_CROC1"/>
    <property type="match status" value="1"/>
</dbReference>
<dbReference type="Proteomes" id="UP000656548">
    <property type="component" value="Unassembled WGS sequence"/>
</dbReference>
<organism evidence="2 3">
    <name type="scientific">Amycolatopsis roodepoortensis</name>
    <dbReference type="NCBI Taxonomy" id="700274"/>
    <lineage>
        <taxon>Bacteria</taxon>
        <taxon>Bacillati</taxon>
        <taxon>Actinomycetota</taxon>
        <taxon>Actinomycetes</taxon>
        <taxon>Pseudonocardiales</taxon>
        <taxon>Pseudonocardiaceae</taxon>
        <taxon>Amycolatopsis</taxon>
    </lineage>
</organism>
<dbReference type="Pfam" id="PF13560">
    <property type="entry name" value="HTH_31"/>
    <property type="match status" value="1"/>
</dbReference>
<comment type="caution">
    <text evidence="2">The sequence shown here is derived from an EMBL/GenBank/DDBJ whole genome shotgun (WGS) entry which is preliminary data.</text>
</comment>
<dbReference type="SMART" id="SM00530">
    <property type="entry name" value="HTH_XRE"/>
    <property type="match status" value="1"/>
</dbReference>
<accession>A0ABR9LKE7</accession>
<sequence length="293" mass="33318">MATVQTAKKMMLGREIEHMLSEAGKTPSELAAILSTSRSRVQQILDGKASLSIGDLERLANQLGFTDPGYHETLFELRKDSHKRGYWNTGYRRAYSEELRVRVDIESHADRIREWEVEIPPGLTQPPRFVRALYAGVPESSGLTLEDRIEARTARQAIFDKPNPPVAHFVMSESCLRRVWRDEETKIDLLKHMIALSQRENIFMQVLPFDQPVGRRVAIGNRFTLLRLPTAGVAGPLELAYTEGPEEFRYLDDKKALDAYDSAWTRLTSAALGFEETRRFLRAMIAESGETSH</sequence>